<feature type="signal peptide" evidence="12">
    <location>
        <begin position="1"/>
        <end position="18"/>
    </location>
</feature>
<organism evidence="13">
    <name type="scientific">Salix viminalis</name>
    <name type="common">Common osier</name>
    <name type="synonym">Basket willow</name>
    <dbReference type="NCBI Taxonomy" id="40686"/>
    <lineage>
        <taxon>Eukaryota</taxon>
        <taxon>Viridiplantae</taxon>
        <taxon>Streptophyta</taxon>
        <taxon>Embryophyta</taxon>
        <taxon>Tracheophyta</taxon>
        <taxon>Spermatophyta</taxon>
        <taxon>Magnoliopsida</taxon>
        <taxon>eudicotyledons</taxon>
        <taxon>Gunneridae</taxon>
        <taxon>Pentapetalae</taxon>
        <taxon>rosids</taxon>
        <taxon>fabids</taxon>
        <taxon>Malpighiales</taxon>
        <taxon>Salicaceae</taxon>
        <taxon>Saliceae</taxon>
        <taxon>Salix</taxon>
    </lineage>
</organism>
<evidence type="ECO:0000256" key="1">
    <source>
        <dbReference type="ARBA" id="ARBA00004167"/>
    </source>
</evidence>
<dbReference type="SMART" id="SM00369">
    <property type="entry name" value="LRR_TYP"/>
    <property type="match status" value="5"/>
</dbReference>
<evidence type="ECO:0000256" key="3">
    <source>
        <dbReference type="ARBA" id="ARBA00009592"/>
    </source>
</evidence>
<sequence length="793" mass="88322">MWVWMVLTLFTLVGEWHGRCYGCPEEERIGLLEIKSSFDPYGFSYLIDRVDTSNESISNCCLDGLKNVERLDLSGNKLEGSLPDCLGNLSFLQVLDVSRNRFTGNIATGPLNKLISLKFLSLSNNLFELPLSFKSFSNHSNLKFFICDYCTLVEDRAGFRNFIPKFQLMYFSLLNSTSKAINSVVPDFLYNQYDLRSLDLSSSNLNGVFPSWLLENNTRLETLYLRQNSFVGPLKLPNHPNPNMIFLDISNNNINGQVPRNICSVFPNLVQFMMAMNGLTGSIPSCFGNMSSPPDFIDLSHNLLSIVKPEQLKRSFYVKLSNNNLGGQISPSIFNSSFLIYLYLDGNKFTGRVLDFQPTNGIYLAALDISDNQFSGILPTRMGNFLNLHAIDLSRNHFDGPLPIDFCKLDKLKYLDLSVNNLSGSVPSCFNPSSLKHVHLSKNQLSGPLTKAFYNSSSLVTLDIADNNLMGPISNWIGNLSALSVLILRDNQFAGDLPTQLCLLEHLTILDVSRNQLSGPLPFCLGNFSLKENLGKTEGTFGELSLFNSPLQMSYETGLLAGKINDAGNGIGDINIEETVEFTTKRRPEGYKGTVLNFMTGFDLSSNRFSGEIPLEIGKLSELHALNLSHNNLTGSIPATFSNLKQIESLDLSHNNFDGVIPPQFLVLNNLAVFSVAHNNLSGKAPEMKAQFGTFDESSYEGNPLLCGPPLQNKCSGEESPSQPMPNDEREDDGFIDMDVFYVTFGVSYIIVVLTIAAVLYINPLWRGRWFHFIEECIGTCSSLLVVNFRIWD</sequence>
<dbReference type="SUPFAM" id="SSF52047">
    <property type="entry name" value="RNI-like"/>
    <property type="match status" value="1"/>
</dbReference>
<evidence type="ECO:0000256" key="5">
    <source>
        <dbReference type="ARBA" id="ARBA00022614"/>
    </source>
</evidence>
<proteinExistence type="inferred from homology"/>
<dbReference type="EMBL" id="CAADRP010001555">
    <property type="protein sequence ID" value="VFU41017.1"/>
    <property type="molecule type" value="Genomic_DNA"/>
</dbReference>
<evidence type="ECO:0008006" key="14">
    <source>
        <dbReference type="Google" id="ProtNLM"/>
    </source>
</evidence>
<keyword evidence="4" id="KW-1003">Cell membrane</keyword>
<protein>
    <recommendedName>
        <fullName evidence="14">Leucine-rich repeat-containing N-terminal plant-type domain-containing protein</fullName>
    </recommendedName>
</protein>
<comment type="similarity">
    <text evidence="3">Belongs to the RLP family.</text>
</comment>
<gene>
    <name evidence="13" type="ORF">SVIM_LOCUS239141</name>
</gene>
<dbReference type="PANTHER" id="PTHR48062">
    <property type="entry name" value="RECEPTOR-LIKE PROTEIN 14"/>
    <property type="match status" value="1"/>
</dbReference>
<keyword evidence="5" id="KW-0433">Leucine-rich repeat</keyword>
<keyword evidence="10" id="KW-0325">Glycoprotein</keyword>
<dbReference type="AlphaFoldDB" id="A0A6N2LLB6"/>
<evidence type="ECO:0000256" key="9">
    <source>
        <dbReference type="ARBA" id="ARBA00023136"/>
    </source>
</evidence>
<dbReference type="PRINTS" id="PR00019">
    <property type="entry name" value="LEURICHRPT"/>
</dbReference>
<keyword evidence="12" id="KW-0732">Signal</keyword>
<dbReference type="FunFam" id="3.80.10.10:FF:000213">
    <property type="entry name" value="Tyrosine-sulfated glycopeptide receptor 1"/>
    <property type="match status" value="1"/>
</dbReference>
<evidence type="ECO:0000256" key="2">
    <source>
        <dbReference type="ARBA" id="ARBA00004236"/>
    </source>
</evidence>
<keyword evidence="7" id="KW-0677">Repeat</keyword>
<evidence type="ECO:0000256" key="10">
    <source>
        <dbReference type="ARBA" id="ARBA00023180"/>
    </source>
</evidence>
<evidence type="ECO:0000256" key="4">
    <source>
        <dbReference type="ARBA" id="ARBA00022475"/>
    </source>
</evidence>
<accession>A0A6N2LLB6</accession>
<feature type="chain" id="PRO_5026881002" description="Leucine-rich repeat-containing N-terminal plant-type domain-containing protein" evidence="12">
    <location>
        <begin position="19"/>
        <end position="793"/>
    </location>
</feature>
<reference evidence="13" key="1">
    <citation type="submission" date="2019-03" db="EMBL/GenBank/DDBJ databases">
        <authorList>
            <person name="Mank J."/>
            <person name="Almeida P."/>
        </authorList>
    </citation>
    <scope>NUCLEOTIDE SEQUENCE</scope>
    <source>
        <strain evidence="13">78183</strain>
    </source>
</reference>
<keyword evidence="6 11" id="KW-0812">Transmembrane</keyword>
<dbReference type="InterPro" id="IPR003591">
    <property type="entry name" value="Leu-rich_rpt_typical-subtyp"/>
</dbReference>
<dbReference type="SUPFAM" id="SSF52058">
    <property type="entry name" value="L domain-like"/>
    <property type="match status" value="1"/>
</dbReference>
<evidence type="ECO:0000256" key="6">
    <source>
        <dbReference type="ARBA" id="ARBA00022692"/>
    </source>
</evidence>
<dbReference type="InterPro" id="IPR001611">
    <property type="entry name" value="Leu-rich_rpt"/>
</dbReference>
<evidence type="ECO:0000256" key="11">
    <source>
        <dbReference type="SAM" id="Phobius"/>
    </source>
</evidence>
<evidence type="ECO:0000256" key="7">
    <source>
        <dbReference type="ARBA" id="ARBA00022737"/>
    </source>
</evidence>
<evidence type="ECO:0000256" key="12">
    <source>
        <dbReference type="SAM" id="SignalP"/>
    </source>
</evidence>
<dbReference type="InterPro" id="IPR051502">
    <property type="entry name" value="RLP_Defense_Trigger"/>
</dbReference>
<dbReference type="GO" id="GO:0005886">
    <property type="term" value="C:plasma membrane"/>
    <property type="evidence" value="ECO:0007669"/>
    <property type="project" value="UniProtKB-SubCell"/>
</dbReference>
<keyword evidence="9 11" id="KW-0472">Membrane</keyword>
<name>A0A6N2LLB6_SALVM</name>
<dbReference type="Pfam" id="PF00560">
    <property type="entry name" value="LRR_1"/>
    <property type="match status" value="6"/>
</dbReference>
<dbReference type="Gene3D" id="3.80.10.10">
    <property type="entry name" value="Ribonuclease Inhibitor"/>
    <property type="match status" value="3"/>
</dbReference>
<dbReference type="FunFam" id="3.80.10.10:FF:000095">
    <property type="entry name" value="LRR receptor-like serine/threonine-protein kinase GSO1"/>
    <property type="match status" value="1"/>
</dbReference>
<comment type="subcellular location">
    <subcellularLocation>
        <location evidence="2">Cell membrane</location>
    </subcellularLocation>
    <subcellularLocation>
        <location evidence="1">Membrane</location>
        <topology evidence="1">Single-pass membrane protein</topology>
    </subcellularLocation>
</comment>
<dbReference type="InterPro" id="IPR032675">
    <property type="entry name" value="LRR_dom_sf"/>
</dbReference>
<dbReference type="Pfam" id="PF13855">
    <property type="entry name" value="LRR_8"/>
    <property type="match status" value="1"/>
</dbReference>
<evidence type="ECO:0000313" key="13">
    <source>
        <dbReference type="EMBL" id="VFU41017.1"/>
    </source>
</evidence>
<feature type="transmembrane region" description="Helical" evidence="11">
    <location>
        <begin position="740"/>
        <end position="762"/>
    </location>
</feature>
<dbReference type="PANTHER" id="PTHR48062:SF21">
    <property type="entry name" value="RECEPTOR-LIKE PROTEIN 12"/>
    <property type="match status" value="1"/>
</dbReference>
<evidence type="ECO:0000256" key="8">
    <source>
        <dbReference type="ARBA" id="ARBA00022989"/>
    </source>
</evidence>
<keyword evidence="8 11" id="KW-1133">Transmembrane helix</keyword>